<evidence type="ECO:0008006" key="3">
    <source>
        <dbReference type="Google" id="ProtNLM"/>
    </source>
</evidence>
<reference evidence="1 2" key="1">
    <citation type="submission" date="2018-08" db="EMBL/GenBank/DDBJ databases">
        <title>Genome analysis of the thermophilic bacterium of the candidate phylum Aminicenantes from deep subsurface aquifer revealed its physiology and ecological role.</title>
        <authorList>
            <person name="Kadnikov V.V."/>
            <person name="Mardanov A.V."/>
            <person name="Beletsky A.V."/>
            <person name="Karnachuk O.V."/>
            <person name="Ravin N.V."/>
        </authorList>
    </citation>
    <scope>NUCLEOTIDE SEQUENCE [LARGE SCALE GENOMIC DNA]</scope>
    <source>
        <strain evidence="1">BY38</strain>
    </source>
</reference>
<protein>
    <recommendedName>
        <fullName evidence="3">6-bladed beta-propeller</fullName>
    </recommendedName>
</protein>
<accession>A0A3E2BQ67</accession>
<evidence type="ECO:0000313" key="2">
    <source>
        <dbReference type="Proteomes" id="UP000257323"/>
    </source>
</evidence>
<evidence type="ECO:0000313" key="1">
    <source>
        <dbReference type="EMBL" id="RFT16782.1"/>
    </source>
</evidence>
<comment type="caution">
    <text evidence="1">The sequence shown here is derived from an EMBL/GenBank/DDBJ whole genome shotgun (WGS) entry which is preliminary data.</text>
</comment>
<dbReference type="Proteomes" id="UP000257323">
    <property type="component" value="Unassembled WGS sequence"/>
</dbReference>
<organism evidence="1 2">
    <name type="scientific">Candidatus Saccharicenans subterraneus</name>
    <dbReference type="NCBI Taxonomy" id="2508984"/>
    <lineage>
        <taxon>Bacteria</taxon>
        <taxon>Candidatus Aminicenantota</taxon>
        <taxon>Candidatus Aminicenantia</taxon>
        <taxon>Candidatus Aminicenantales</taxon>
        <taxon>Candidatus Saccharicenantaceae</taxon>
        <taxon>Candidatus Saccharicenans</taxon>
    </lineage>
</organism>
<proteinExistence type="predicted"/>
<dbReference type="EMBL" id="QUAH01000002">
    <property type="protein sequence ID" value="RFT16782.1"/>
    <property type="molecule type" value="Genomic_DNA"/>
</dbReference>
<gene>
    <name evidence="1" type="ORF">OP8BY_1395</name>
</gene>
<sequence>MRYLIAIFAELLISATLHAGFYQNWDSKYLLVNRWAYPEARLTGYLFDAFIDPKNNTLIMMLFRDGIKLISKDGISDLAKIGQGPGEIARWSAISLEGDHLIIFEATGKIIYYRRNISSFTYEKTNWLRWGTEFPVIRGAVKLNNKYYITGFSLKSEPSTTNSEAFFLTIFNDNGLLIKQLIWKNFKGFWRGPPLLTSHIQQHGSEVWVILESEPTLYIIDTREDKVKREVNLETPVGFKPIGDYMPVDKYTISTLQKKYEEWVLSYSRIERFIITDNYLILQARTCNNSGPKYFVMLYDVETFALKETYLTDHLLLAENDGHYYFLANGDPGLDENACSVDIRIYKGRGK</sequence>
<name>A0A3E2BQ67_9BACT</name>
<dbReference type="AlphaFoldDB" id="A0A3E2BQ67"/>